<dbReference type="Pfam" id="PF14529">
    <property type="entry name" value="Exo_endo_phos_2"/>
    <property type="match status" value="1"/>
</dbReference>
<proteinExistence type="predicted"/>
<dbReference type="InterPro" id="IPR005135">
    <property type="entry name" value="Endo/exonuclease/phosphatase"/>
</dbReference>
<dbReference type="AlphaFoldDB" id="A0A8X6M7A8"/>
<name>A0A8X6M7A8_9ARAC</name>
<dbReference type="GO" id="GO:0003824">
    <property type="term" value="F:catalytic activity"/>
    <property type="evidence" value="ECO:0007669"/>
    <property type="project" value="InterPro"/>
</dbReference>
<dbReference type="Gene3D" id="3.60.10.10">
    <property type="entry name" value="Endonuclease/exonuclease/phosphatase"/>
    <property type="match status" value="1"/>
</dbReference>
<organism evidence="2 3">
    <name type="scientific">Trichonephila inaurata madagascariensis</name>
    <dbReference type="NCBI Taxonomy" id="2747483"/>
    <lineage>
        <taxon>Eukaryota</taxon>
        <taxon>Metazoa</taxon>
        <taxon>Ecdysozoa</taxon>
        <taxon>Arthropoda</taxon>
        <taxon>Chelicerata</taxon>
        <taxon>Arachnida</taxon>
        <taxon>Araneae</taxon>
        <taxon>Araneomorphae</taxon>
        <taxon>Entelegynae</taxon>
        <taxon>Araneoidea</taxon>
        <taxon>Nephilidae</taxon>
        <taxon>Trichonephila</taxon>
        <taxon>Trichonephila inaurata</taxon>
    </lineage>
</organism>
<comment type="caution">
    <text evidence="2">The sequence shown here is derived from an EMBL/GenBank/DDBJ whole genome shotgun (WGS) entry which is preliminary data.</text>
</comment>
<dbReference type="Proteomes" id="UP000886998">
    <property type="component" value="Unassembled WGS sequence"/>
</dbReference>
<dbReference type="OrthoDB" id="6437148at2759"/>
<feature type="domain" description="Endonuclease/exonuclease/phosphatase" evidence="1">
    <location>
        <begin position="149"/>
        <end position="213"/>
    </location>
</feature>
<evidence type="ECO:0000313" key="2">
    <source>
        <dbReference type="EMBL" id="GFS33678.1"/>
    </source>
</evidence>
<accession>A0A8X6M7A8</accession>
<protein>
    <recommendedName>
        <fullName evidence="1">Endonuclease/exonuclease/phosphatase domain-containing protein</fullName>
    </recommendedName>
</protein>
<keyword evidence="3" id="KW-1185">Reference proteome</keyword>
<evidence type="ECO:0000259" key="1">
    <source>
        <dbReference type="Pfam" id="PF14529"/>
    </source>
</evidence>
<dbReference type="EMBL" id="BMAV01024523">
    <property type="protein sequence ID" value="GFS33678.1"/>
    <property type="molecule type" value="Genomic_DNA"/>
</dbReference>
<dbReference type="InterPro" id="IPR036691">
    <property type="entry name" value="Endo/exonu/phosph_ase_sf"/>
</dbReference>
<dbReference type="SUPFAM" id="SSF56219">
    <property type="entry name" value="DNase I-like"/>
    <property type="match status" value="1"/>
</dbReference>
<evidence type="ECO:0000313" key="3">
    <source>
        <dbReference type="Proteomes" id="UP000886998"/>
    </source>
</evidence>
<gene>
    <name evidence="2" type="primary">AVEN_234045_1</name>
    <name evidence="2" type="ORF">TNIN_106131</name>
</gene>
<sequence>MTLPLKTTSGLLLSGLFHIPFGYRKLSAPLSLLLAEPLAFLGNFFAQKFLINLSLGYADPFINILQLNVNPSRAAHLQAFVVAADLGSDILLIQDPYTKPLSPFRGSTQFFSLDNRCLTISFNRVISPDSFNKTKSTIVVSFNFKKYSILLINIYFPPRDFNGLIDELLIYNYIEQNCLLIGNFNARSPIWGYNHTDARGDLLIDILSCRTISLFVIHRSWAPLLRLTLSRKS</sequence>
<reference evidence="2" key="1">
    <citation type="submission" date="2020-08" db="EMBL/GenBank/DDBJ databases">
        <title>Multicomponent nature underlies the extraordinary mechanical properties of spider dragline silk.</title>
        <authorList>
            <person name="Kono N."/>
            <person name="Nakamura H."/>
            <person name="Mori M."/>
            <person name="Yoshida Y."/>
            <person name="Ohtoshi R."/>
            <person name="Malay A.D."/>
            <person name="Moran D.A.P."/>
            <person name="Tomita M."/>
            <person name="Numata K."/>
            <person name="Arakawa K."/>
        </authorList>
    </citation>
    <scope>NUCLEOTIDE SEQUENCE</scope>
</reference>